<reference evidence="1" key="1">
    <citation type="journal article" date="2022" name="bioRxiv">
        <title>Sequencing and chromosome-scale assembly of the giantPleurodeles waltlgenome.</title>
        <authorList>
            <person name="Brown T."/>
            <person name="Elewa A."/>
            <person name="Iarovenko S."/>
            <person name="Subramanian E."/>
            <person name="Araus A.J."/>
            <person name="Petzold A."/>
            <person name="Susuki M."/>
            <person name="Suzuki K.-i.T."/>
            <person name="Hayashi T."/>
            <person name="Toyoda A."/>
            <person name="Oliveira C."/>
            <person name="Osipova E."/>
            <person name="Leigh N.D."/>
            <person name="Simon A."/>
            <person name="Yun M.H."/>
        </authorList>
    </citation>
    <scope>NUCLEOTIDE SEQUENCE</scope>
    <source>
        <strain evidence="1">20211129_DDA</strain>
        <tissue evidence="1">Liver</tissue>
    </source>
</reference>
<dbReference type="Proteomes" id="UP001066276">
    <property type="component" value="Chromosome 7"/>
</dbReference>
<dbReference type="EMBL" id="JANPWB010000011">
    <property type="protein sequence ID" value="KAJ1122378.1"/>
    <property type="molecule type" value="Genomic_DNA"/>
</dbReference>
<proteinExistence type="predicted"/>
<name>A0AAV7P247_PLEWA</name>
<protein>
    <submittedName>
        <fullName evidence="1">Uncharacterized protein</fullName>
    </submittedName>
</protein>
<evidence type="ECO:0000313" key="2">
    <source>
        <dbReference type="Proteomes" id="UP001066276"/>
    </source>
</evidence>
<keyword evidence="2" id="KW-1185">Reference proteome</keyword>
<sequence length="311" mass="33548">MATSLKQSLELMECGDPNGELAPSASRNTLPQVSVDVDVCLDMTESPGDLTLTGLCASSTSPICEGLLTMTGEGLCCTMQGPSLPEITAQVQGFENLQYDDRAAPAHCFTSEDFLCLDKIHETAPNSRAGKDSCSGQAEVGENFFLISDQSKDSDNSSASSSTDSEIYNSFIAPTTSMMGQCVIKCQEGVTEDDLLKVNPDKAREKINKKKSASRARAMSWDYTGIQQFQLNPEHVFKGPLDSVTNSSGDGLCPSLHLINQTMMEQHKQIQSDNKKARVATKQLQIAVSKIAKTCSEIGERIATIQNVLVC</sequence>
<dbReference type="AlphaFoldDB" id="A0AAV7P247"/>
<accession>A0AAV7P247</accession>
<evidence type="ECO:0000313" key="1">
    <source>
        <dbReference type="EMBL" id="KAJ1122378.1"/>
    </source>
</evidence>
<gene>
    <name evidence="1" type="ORF">NDU88_000867</name>
</gene>
<comment type="caution">
    <text evidence="1">The sequence shown here is derived from an EMBL/GenBank/DDBJ whole genome shotgun (WGS) entry which is preliminary data.</text>
</comment>
<organism evidence="1 2">
    <name type="scientific">Pleurodeles waltl</name>
    <name type="common">Iberian ribbed newt</name>
    <dbReference type="NCBI Taxonomy" id="8319"/>
    <lineage>
        <taxon>Eukaryota</taxon>
        <taxon>Metazoa</taxon>
        <taxon>Chordata</taxon>
        <taxon>Craniata</taxon>
        <taxon>Vertebrata</taxon>
        <taxon>Euteleostomi</taxon>
        <taxon>Amphibia</taxon>
        <taxon>Batrachia</taxon>
        <taxon>Caudata</taxon>
        <taxon>Salamandroidea</taxon>
        <taxon>Salamandridae</taxon>
        <taxon>Pleurodelinae</taxon>
        <taxon>Pleurodeles</taxon>
    </lineage>
</organism>